<evidence type="ECO:0000256" key="1">
    <source>
        <dbReference type="ARBA" id="ARBA00004970"/>
    </source>
</evidence>
<organism evidence="11 12">
    <name type="scientific">Tetragenococcus muriaticus 3MR10-3</name>
    <dbReference type="NCBI Taxonomy" id="1302648"/>
    <lineage>
        <taxon>Bacteria</taxon>
        <taxon>Bacillati</taxon>
        <taxon>Bacillota</taxon>
        <taxon>Bacilli</taxon>
        <taxon>Lactobacillales</taxon>
        <taxon>Enterococcaceae</taxon>
        <taxon>Tetragenococcus</taxon>
    </lineage>
</organism>
<dbReference type="InterPro" id="IPR010140">
    <property type="entry name" value="Histidinol_P_phosphatase_HisJ"/>
</dbReference>
<feature type="domain" description="PHP" evidence="10">
    <location>
        <begin position="5"/>
        <end position="188"/>
    </location>
</feature>
<name>A0A091C6Y5_9ENTE</name>
<dbReference type="Proteomes" id="UP000029381">
    <property type="component" value="Unassembled WGS sequence"/>
</dbReference>
<dbReference type="EC" id="3.1.3.15" evidence="3 8"/>
<dbReference type="AlphaFoldDB" id="A0A091C6Y5"/>
<keyword evidence="6 8" id="KW-0368">Histidine biosynthesis</keyword>
<dbReference type="GO" id="GO:0005737">
    <property type="term" value="C:cytoplasm"/>
    <property type="evidence" value="ECO:0007669"/>
    <property type="project" value="TreeGrafter"/>
</dbReference>
<evidence type="ECO:0000313" key="11">
    <source>
        <dbReference type="EMBL" id="KFN92689.1"/>
    </source>
</evidence>
<evidence type="ECO:0000256" key="7">
    <source>
        <dbReference type="ARBA" id="ARBA00049158"/>
    </source>
</evidence>
<reference evidence="11 12" key="1">
    <citation type="submission" date="2014-08" db="EMBL/GenBank/DDBJ databases">
        <title>Genome sequence of Tetragenococcus muriaticus.</title>
        <authorList>
            <person name="Chuea-nongthon C."/>
            <person name="Rodtong S."/>
            <person name="Yongsawatdigul J."/>
            <person name="Steele J.L."/>
            <person name="Liu X.-y."/>
            <person name="Speers J."/>
            <person name="Glasner J.D."/>
            <person name="Neeno-Eckwall E.C."/>
        </authorList>
    </citation>
    <scope>NUCLEOTIDE SEQUENCE [LARGE SCALE GENOMIC DNA]</scope>
    <source>
        <strain evidence="11 12">3MR10-3</strain>
    </source>
</reference>
<dbReference type="Pfam" id="PF02811">
    <property type="entry name" value="PHP"/>
    <property type="match status" value="1"/>
</dbReference>
<evidence type="ECO:0000256" key="9">
    <source>
        <dbReference type="SAM" id="Phobius"/>
    </source>
</evidence>
<comment type="catalytic activity">
    <reaction evidence="7 8">
        <text>L-histidinol phosphate + H2O = L-histidinol + phosphate</text>
        <dbReference type="Rhea" id="RHEA:14465"/>
        <dbReference type="ChEBI" id="CHEBI:15377"/>
        <dbReference type="ChEBI" id="CHEBI:43474"/>
        <dbReference type="ChEBI" id="CHEBI:57699"/>
        <dbReference type="ChEBI" id="CHEBI:57980"/>
        <dbReference type="EC" id="3.1.3.15"/>
    </reaction>
</comment>
<dbReference type="GO" id="GO:0004401">
    <property type="term" value="F:histidinol-phosphatase activity"/>
    <property type="evidence" value="ECO:0007669"/>
    <property type="project" value="UniProtKB-UniRule"/>
</dbReference>
<keyword evidence="9" id="KW-0812">Transmembrane</keyword>
<dbReference type="InterPro" id="IPR016195">
    <property type="entry name" value="Pol/histidinol_Pase-like"/>
</dbReference>
<feature type="transmembrane region" description="Helical" evidence="9">
    <location>
        <begin position="271"/>
        <end position="296"/>
    </location>
</feature>
<comment type="pathway">
    <text evidence="1 8">Amino-acid biosynthesis; L-histidine biosynthesis; L-histidine from 5-phospho-alpha-D-ribose 1-diphosphate: step 8/9.</text>
</comment>
<keyword evidence="12" id="KW-1185">Reference proteome</keyword>
<dbReference type="SUPFAM" id="SSF89550">
    <property type="entry name" value="PHP domain-like"/>
    <property type="match status" value="1"/>
</dbReference>
<dbReference type="PANTHER" id="PTHR21039:SF0">
    <property type="entry name" value="HISTIDINOL-PHOSPHATASE"/>
    <property type="match status" value="1"/>
</dbReference>
<keyword evidence="9" id="KW-0472">Membrane</keyword>
<dbReference type="GO" id="GO:0000105">
    <property type="term" value="P:L-histidine biosynthetic process"/>
    <property type="evidence" value="ECO:0007669"/>
    <property type="project" value="UniProtKB-UniRule"/>
</dbReference>
<accession>A0A091C6Y5</accession>
<comment type="caution">
    <text evidence="11">The sequence shown here is derived from an EMBL/GenBank/DDBJ whole genome shotgun (WGS) entry which is preliminary data.</text>
</comment>
<evidence type="ECO:0000256" key="6">
    <source>
        <dbReference type="ARBA" id="ARBA00023102"/>
    </source>
</evidence>
<keyword evidence="9" id="KW-1133">Transmembrane helix</keyword>
<keyword evidence="5 8" id="KW-0378">Hydrolase</keyword>
<evidence type="ECO:0000256" key="4">
    <source>
        <dbReference type="ARBA" id="ARBA00022605"/>
    </source>
</evidence>
<evidence type="ECO:0000256" key="3">
    <source>
        <dbReference type="ARBA" id="ARBA00013085"/>
    </source>
</evidence>
<evidence type="ECO:0000313" key="12">
    <source>
        <dbReference type="Proteomes" id="UP000029381"/>
    </source>
</evidence>
<dbReference type="PANTHER" id="PTHR21039">
    <property type="entry name" value="HISTIDINOL PHOSPHATASE-RELATED"/>
    <property type="match status" value="1"/>
</dbReference>
<evidence type="ECO:0000256" key="2">
    <source>
        <dbReference type="ARBA" id="ARBA00009152"/>
    </source>
</evidence>
<dbReference type="InterPro" id="IPR004013">
    <property type="entry name" value="PHP_dom"/>
</dbReference>
<dbReference type="UniPathway" id="UPA00031">
    <property type="reaction ID" value="UER00013"/>
</dbReference>
<evidence type="ECO:0000259" key="10">
    <source>
        <dbReference type="Pfam" id="PF02811"/>
    </source>
</evidence>
<protein>
    <recommendedName>
        <fullName evidence="3 8">Histidinol-phosphatase</fullName>
        <shortName evidence="8">HolPase</shortName>
        <ecNumber evidence="3 8">3.1.3.15</ecNumber>
    </recommendedName>
</protein>
<dbReference type="Gene3D" id="3.20.20.140">
    <property type="entry name" value="Metal-dependent hydrolases"/>
    <property type="match status" value="1"/>
</dbReference>
<gene>
    <name evidence="11" type="ORF">TMU3MR103_0342</name>
</gene>
<evidence type="ECO:0000256" key="8">
    <source>
        <dbReference type="RuleBase" id="RU366003"/>
    </source>
</evidence>
<dbReference type="PATRIC" id="fig|1302648.3.peg.328"/>
<sequence length="311" mass="36022">MKYYDQHLHTFLSFDSQEIFENYLLNNPAYFVATDHFDLHNPGDNFHDDIPDYEKLTQKIHELEANSPTTFFKGVEIGVVPGQEKQINDYLAQNPYDLKLLSIHQNGKFDYIDDVVLKKDKYDVAKMYFDQMSKVLGTFDNAQILTHFEYGLRRLDFTPQELEEHFEKELTQILKKVIQKEMALELNAKSFGYYQNANLYRYVIPLYKSLGGKFFTLGSDAHQSEDYQALFPEMAGLLKEFGVNFWLPSKKRPLSYRIALKLIKAGSRNFLLFYLSSIFSSSIFSGSTMSFSAASFCASLNTFSFSSLYSL</sequence>
<keyword evidence="4 8" id="KW-0028">Amino-acid biosynthesis</keyword>
<comment type="similarity">
    <text evidence="2 8">Belongs to the PHP hydrolase family. HisK subfamily.</text>
</comment>
<proteinExistence type="inferred from homology"/>
<evidence type="ECO:0000256" key="5">
    <source>
        <dbReference type="ARBA" id="ARBA00022801"/>
    </source>
</evidence>
<dbReference type="EMBL" id="JPVT01000037">
    <property type="protein sequence ID" value="KFN92689.1"/>
    <property type="molecule type" value="Genomic_DNA"/>
</dbReference>